<keyword evidence="1" id="KW-0418">Kinase</keyword>
<name>A0AAU9DX86_9FUSO</name>
<dbReference type="GO" id="GO:0004674">
    <property type="term" value="F:protein serine/threonine kinase activity"/>
    <property type="evidence" value="ECO:0007669"/>
    <property type="project" value="UniProtKB-KW"/>
</dbReference>
<dbReference type="CDD" id="cd16936">
    <property type="entry name" value="HATPase_RsbW-like"/>
    <property type="match status" value="1"/>
</dbReference>
<dbReference type="SUPFAM" id="SSF55874">
    <property type="entry name" value="ATPase domain of HSP90 chaperone/DNA topoisomerase II/histidine kinase"/>
    <property type="match status" value="1"/>
</dbReference>
<proteinExistence type="predicted"/>
<keyword evidence="1" id="KW-0808">Transferase</keyword>
<evidence type="ECO:0000313" key="3">
    <source>
        <dbReference type="EMBL" id="BDU51016.1"/>
    </source>
</evidence>
<keyword evidence="4" id="KW-1185">Reference proteome</keyword>
<dbReference type="InterPro" id="IPR003594">
    <property type="entry name" value="HATPase_dom"/>
</dbReference>
<dbReference type="Gene3D" id="3.30.565.10">
    <property type="entry name" value="Histidine kinase-like ATPase, C-terminal domain"/>
    <property type="match status" value="1"/>
</dbReference>
<sequence>MKEGELEIGVGSLYKNLVIIRSVIRTFLEVEMVSKLDKVQLVSVADELSTNAIEHAYENEKEFGTINIVLKIKENIFTMIVEDYGQGFLENKISKEEGGLGLNIVKGIVDDFAISRKEQGTKIKILKKVNREERIVC</sequence>
<dbReference type="KEGG" id="haby:HLVA_15850"/>
<evidence type="ECO:0000256" key="1">
    <source>
        <dbReference type="ARBA" id="ARBA00022527"/>
    </source>
</evidence>
<dbReference type="Pfam" id="PF13581">
    <property type="entry name" value="HATPase_c_2"/>
    <property type="match status" value="1"/>
</dbReference>
<evidence type="ECO:0000313" key="4">
    <source>
        <dbReference type="Proteomes" id="UP001321582"/>
    </source>
</evidence>
<evidence type="ECO:0000259" key="2">
    <source>
        <dbReference type="SMART" id="SM00387"/>
    </source>
</evidence>
<dbReference type="AlphaFoldDB" id="A0AAU9DX86"/>
<keyword evidence="1" id="KW-0723">Serine/threonine-protein kinase</keyword>
<reference evidence="3 4" key="1">
    <citation type="submission" date="2022-11" db="EMBL/GenBank/DDBJ databases">
        <title>Haliovirga abyssi gen. nov., sp. nov., a mesophilic fermentative bacterium isolated from the Iheya North hydrothermal field and the proposal of Haliovirgaceae fam. nov.</title>
        <authorList>
            <person name="Miyazaki U."/>
            <person name="Tame A."/>
            <person name="Miyazaki J."/>
            <person name="Takai K."/>
            <person name="Sawayama S."/>
            <person name="Kitajima M."/>
            <person name="Okamoto A."/>
            <person name="Nakagawa S."/>
        </authorList>
    </citation>
    <scope>NUCLEOTIDE SEQUENCE [LARGE SCALE GENOMIC DNA]</scope>
    <source>
        <strain evidence="3 4">IC12</strain>
    </source>
</reference>
<dbReference type="RefSeq" id="WP_307903862.1">
    <property type="nucleotide sequence ID" value="NZ_AP027059.1"/>
</dbReference>
<dbReference type="Proteomes" id="UP001321582">
    <property type="component" value="Chromosome"/>
</dbReference>
<dbReference type="EMBL" id="AP027059">
    <property type="protein sequence ID" value="BDU51016.1"/>
    <property type="molecule type" value="Genomic_DNA"/>
</dbReference>
<protein>
    <submittedName>
        <fullName evidence="3">Anti-sigma B factor</fullName>
    </submittedName>
</protein>
<dbReference type="SMART" id="SM00387">
    <property type="entry name" value="HATPase_c"/>
    <property type="match status" value="1"/>
</dbReference>
<accession>A0AAU9DX86</accession>
<gene>
    <name evidence="3" type="ORF">HLVA_15850</name>
</gene>
<dbReference type="InterPro" id="IPR036890">
    <property type="entry name" value="HATPase_C_sf"/>
</dbReference>
<dbReference type="PANTHER" id="PTHR35526:SF3">
    <property type="entry name" value="ANTI-SIGMA-F FACTOR RSBW"/>
    <property type="match status" value="1"/>
</dbReference>
<dbReference type="InterPro" id="IPR050267">
    <property type="entry name" value="Anti-sigma-factor_SerPK"/>
</dbReference>
<feature type="domain" description="Histidine kinase/HSP90-like ATPase" evidence="2">
    <location>
        <begin position="36"/>
        <end position="131"/>
    </location>
</feature>
<dbReference type="PANTHER" id="PTHR35526">
    <property type="entry name" value="ANTI-SIGMA-F FACTOR RSBW-RELATED"/>
    <property type="match status" value="1"/>
</dbReference>
<organism evidence="3 4">
    <name type="scientific">Haliovirga abyssi</name>
    <dbReference type="NCBI Taxonomy" id="2996794"/>
    <lineage>
        <taxon>Bacteria</taxon>
        <taxon>Fusobacteriati</taxon>
        <taxon>Fusobacteriota</taxon>
        <taxon>Fusobacteriia</taxon>
        <taxon>Fusobacteriales</taxon>
        <taxon>Haliovirgaceae</taxon>
        <taxon>Haliovirga</taxon>
    </lineage>
</organism>